<organism evidence="2 3">
    <name type="scientific">Trichonephila clavipes</name>
    <name type="common">Golden silk orbweaver</name>
    <name type="synonym">Nephila clavipes</name>
    <dbReference type="NCBI Taxonomy" id="2585209"/>
    <lineage>
        <taxon>Eukaryota</taxon>
        <taxon>Metazoa</taxon>
        <taxon>Ecdysozoa</taxon>
        <taxon>Arthropoda</taxon>
        <taxon>Chelicerata</taxon>
        <taxon>Arachnida</taxon>
        <taxon>Araneae</taxon>
        <taxon>Araneomorphae</taxon>
        <taxon>Entelegynae</taxon>
        <taxon>Araneoidea</taxon>
        <taxon>Nephilidae</taxon>
        <taxon>Trichonephila</taxon>
    </lineage>
</organism>
<protein>
    <submittedName>
        <fullName evidence="2">Uncharacterized protein</fullName>
    </submittedName>
</protein>
<evidence type="ECO:0000313" key="3">
    <source>
        <dbReference type="Proteomes" id="UP000887159"/>
    </source>
</evidence>
<comment type="caution">
    <text evidence="2">The sequence shown here is derived from an EMBL/GenBank/DDBJ whole genome shotgun (WGS) entry which is preliminary data.</text>
</comment>
<feature type="compositionally biased region" description="Basic and acidic residues" evidence="1">
    <location>
        <begin position="17"/>
        <end position="27"/>
    </location>
</feature>
<dbReference type="AlphaFoldDB" id="A0A8X6WB15"/>
<feature type="compositionally biased region" description="Polar residues" evidence="1">
    <location>
        <begin position="1"/>
        <end position="14"/>
    </location>
</feature>
<accession>A0A8X6WB15</accession>
<feature type="region of interest" description="Disordered" evidence="1">
    <location>
        <begin position="1"/>
        <end position="59"/>
    </location>
</feature>
<keyword evidence="3" id="KW-1185">Reference proteome</keyword>
<sequence length="130" mass="14917">MEQSNKNITNTDALTSVRERNLAKENGETQANISDENMQDLDDQQPSEKDSVQPEDISNFPTEKCLENVGWALLNREIKLKLTLKSLSRTQWSCPYDTVEALKDNNGNIMNICKTLSDNEMRKLILEKRQ</sequence>
<proteinExistence type="predicted"/>
<evidence type="ECO:0000313" key="2">
    <source>
        <dbReference type="EMBL" id="GFY31702.1"/>
    </source>
</evidence>
<name>A0A8X6WB15_TRICX</name>
<dbReference type="EMBL" id="BMAU01021400">
    <property type="protein sequence ID" value="GFY31702.1"/>
    <property type="molecule type" value="Genomic_DNA"/>
</dbReference>
<reference evidence="2" key="1">
    <citation type="submission" date="2020-08" db="EMBL/GenBank/DDBJ databases">
        <title>Multicomponent nature underlies the extraordinary mechanical properties of spider dragline silk.</title>
        <authorList>
            <person name="Kono N."/>
            <person name="Nakamura H."/>
            <person name="Mori M."/>
            <person name="Yoshida Y."/>
            <person name="Ohtoshi R."/>
            <person name="Malay A.D."/>
            <person name="Moran D.A.P."/>
            <person name="Tomita M."/>
            <person name="Numata K."/>
            <person name="Arakawa K."/>
        </authorList>
    </citation>
    <scope>NUCLEOTIDE SEQUENCE</scope>
</reference>
<gene>
    <name evidence="2" type="ORF">TNCV_4200131</name>
</gene>
<evidence type="ECO:0000256" key="1">
    <source>
        <dbReference type="SAM" id="MobiDB-lite"/>
    </source>
</evidence>
<dbReference type="Proteomes" id="UP000887159">
    <property type="component" value="Unassembled WGS sequence"/>
</dbReference>